<proteinExistence type="predicted"/>
<evidence type="ECO:0000313" key="12">
    <source>
        <dbReference type="Proteomes" id="UP001179121"/>
    </source>
</evidence>
<keyword evidence="9" id="KW-0812">Transmembrane</keyword>
<gene>
    <name evidence="11" type="ORF">DNFV4_01609</name>
</gene>
<feature type="transmembrane region" description="Helical" evidence="9">
    <location>
        <begin position="80"/>
        <end position="98"/>
    </location>
</feature>
<accession>A0AA86T3U2</accession>
<keyword evidence="9" id="KW-1133">Transmembrane helix</keyword>
<evidence type="ECO:0000256" key="3">
    <source>
        <dbReference type="ARBA" id="ARBA00022553"/>
    </source>
</evidence>
<dbReference type="PRINTS" id="PR00344">
    <property type="entry name" value="BCTRLSENSOR"/>
</dbReference>
<name>A0AA86T3U2_9BACT</name>
<keyword evidence="9" id="KW-0472">Membrane</keyword>
<dbReference type="InterPro" id="IPR003594">
    <property type="entry name" value="HATPase_dom"/>
</dbReference>
<keyword evidence="8" id="KW-0902">Two-component regulatory system</keyword>
<keyword evidence="12" id="KW-1185">Reference proteome</keyword>
<dbReference type="InterPro" id="IPR036097">
    <property type="entry name" value="HisK_dim/P_sf"/>
</dbReference>
<evidence type="ECO:0000256" key="6">
    <source>
        <dbReference type="ARBA" id="ARBA00022777"/>
    </source>
</evidence>
<evidence type="ECO:0000256" key="1">
    <source>
        <dbReference type="ARBA" id="ARBA00000085"/>
    </source>
</evidence>
<keyword evidence="3" id="KW-0597">Phosphoprotein</keyword>
<dbReference type="Gene3D" id="1.10.287.130">
    <property type="match status" value="1"/>
</dbReference>
<evidence type="ECO:0000256" key="9">
    <source>
        <dbReference type="SAM" id="Phobius"/>
    </source>
</evidence>
<dbReference type="Proteomes" id="UP001179121">
    <property type="component" value="Chromosome"/>
</dbReference>
<dbReference type="InterPro" id="IPR036890">
    <property type="entry name" value="HATPase_C_sf"/>
</dbReference>
<dbReference type="SUPFAM" id="SSF47384">
    <property type="entry name" value="Homodimeric domain of signal transducing histidine kinase"/>
    <property type="match status" value="1"/>
</dbReference>
<dbReference type="InterPro" id="IPR004358">
    <property type="entry name" value="Sig_transdc_His_kin-like_C"/>
</dbReference>
<keyword evidence="5" id="KW-0547">Nucleotide-binding</keyword>
<dbReference type="KEGG" id="nti:DNFV4_01609"/>
<evidence type="ECO:0000256" key="4">
    <source>
        <dbReference type="ARBA" id="ARBA00022679"/>
    </source>
</evidence>
<keyword evidence="6 11" id="KW-0418">Kinase</keyword>
<feature type="transmembrane region" description="Helical" evidence="9">
    <location>
        <begin position="51"/>
        <end position="68"/>
    </location>
</feature>
<dbReference type="EC" id="2.7.13.3" evidence="2"/>
<keyword evidence="7" id="KW-0067">ATP-binding</keyword>
<reference evidence="11" key="1">
    <citation type="submission" date="2022-10" db="EMBL/GenBank/DDBJ databases">
        <authorList>
            <person name="Koch H."/>
        </authorList>
    </citation>
    <scope>NUCLEOTIDE SEQUENCE</scope>
    <source>
        <strain evidence="11">DNF</strain>
    </source>
</reference>
<dbReference type="AlphaFoldDB" id="A0AA86T3U2"/>
<dbReference type="Pfam" id="PF00512">
    <property type="entry name" value="HisKA"/>
    <property type="match status" value="1"/>
</dbReference>
<dbReference type="Pfam" id="PF02518">
    <property type="entry name" value="HATPase_c"/>
    <property type="match status" value="1"/>
</dbReference>
<dbReference type="GO" id="GO:0000155">
    <property type="term" value="F:phosphorelay sensor kinase activity"/>
    <property type="evidence" value="ECO:0007669"/>
    <property type="project" value="InterPro"/>
</dbReference>
<dbReference type="InterPro" id="IPR003661">
    <property type="entry name" value="HisK_dim/P_dom"/>
</dbReference>
<dbReference type="SMART" id="SM00387">
    <property type="entry name" value="HATPase_c"/>
    <property type="match status" value="1"/>
</dbReference>
<dbReference type="CDD" id="cd00082">
    <property type="entry name" value="HisKA"/>
    <property type="match status" value="1"/>
</dbReference>
<keyword evidence="4" id="KW-0808">Transferase</keyword>
<sequence>MTNRNRIVLVIAALLFVTVVVVETLVPANVVGAYAFVLPILLVASTRNRKLLYLTLVFCIIATYIGLMRPTKPGRFVSAVINRTLVVCVLGGVAYLGLTWEERKAREEAARAALALQTENLLKAHAQLAEVKDALNRAERLAAVGQLVASVAHEVGTPLHSIAWHVRALREEAALTPDMAKRLDTVESQINRVVLIIQDLLSTTRQRKPNPAWTPALQLLHSVAALMEPTYVTKGVKLSVTCRPESLVLWADPEQMQQVLVNLLSNALAATPSGGEVLLSAEQQAVDPIEAEEWQRIREEVPGNVAVLSVDDNGCGMPPEHVRQTVEPFFTTKEIGKGSGLGLFLSREIVKAHGGRLSIHSEVGKGTKVLIALPMEDRADRAA</sequence>
<evidence type="ECO:0000256" key="8">
    <source>
        <dbReference type="ARBA" id="ARBA00023012"/>
    </source>
</evidence>
<comment type="catalytic activity">
    <reaction evidence="1">
        <text>ATP + protein L-histidine = ADP + protein N-phospho-L-histidine.</text>
        <dbReference type="EC" id="2.7.13.3"/>
    </reaction>
</comment>
<dbReference type="Gene3D" id="3.30.565.10">
    <property type="entry name" value="Histidine kinase-like ATPase, C-terminal domain"/>
    <property type="match status" value="1"/>
</dbReference>
<protein>
    <recommendedName>
        <fullName evidence="2">histidine kinase</fullName>
        <ecNumber evidence="2">2.7.13.3</ecNumber>
    </recommendedName>
</protein>
<dbReference type="EMBL" id="OX365700">
    <property type="protein sequence ID" value="CAI4031181.1"/>
    <property type="molecule type" value="Genomic_DNA"/>
</dbReference>
<evidence type="ECO:0000256" key="2">
    <source>
        <dbReference type="ARBA" id="ARBA00012438"/>
    </source>
</evidence>
<dbReference type="PANTHER" id="PTHR43065:SF46">
    <property type="entry name" value="C4-DICARBOXYLATE TRANSPORT SENSOR PROTEIN DCTB"/>
    <property type="match status" value="1"/>
</dbReference>
<dbReference type="InterPro" id="IPR005467">
    <property type="entry name" value="His_kinase_dom"/>
</dbReference>
<evidence type="ECO:0000256" key="5">
    <source>
        <dbReference type="ARBA" id="ARBA00022741"/>
    </source>
</evidence>
<dbReference type="SUPFAM" id="SSF55874">
    <property type="entry name" value="ATPase domain of HSP90 chaperone/DNA topoisomerase II/histidine kinase"/>
    <property type="match status" value="1"/>
</dbReference>
<dbReference type="GO" id="GO:0005524">
    <property type="term" value="F:ATP binding"/>
    <property type="evidence" value="ECO:0007669"/>
    <property type="project" value="UniProtKB-KW"/>
</dbReference>
<evidence type="ECO:0000256" key="7">
    <source>
        <dbReference type="ARBA" id="ARBA00022840"/>
    </source>
</evidence>
<dbReference type="SMART" id="SM00388">
    <property type="entry name" value="HisKA"/>
    <property type="match status" value="1"/>
</dbReference>
<dbReference type="RefSeq" id="WP_289268129.1">
    <property type="nucleotide sequence ID" value="NZ_OX365700.1"/>
</dbReference>
<feature type="domain" description="Histidine kinase" evidence="10">
    <location>
        <begin position="150"/>
        <end position="377"/>
    </location>
</feature>
<organism evidence="11 12">
    <name type="scientific">Nitrospira tepida</name>
    <dbReference type="NCBI Taxonomy" id="2973512"/>
    <lineage>
        <taxon>Bacteria</taxon>
        <taxon>Pseudomonadati</taxon>
        <taxon>Nitrospirota</taxon>
        <taxon>Nitrospiria</taxon>
        <taxon>Nitrospirales</taxon>
        <taxon>Nitrospiraceae</taxon>
        <taxon>Nitrospira</taxon>
    </lineage>
</organism>
<dbReference type="PANTHER" id="PTHR43065">
    <property type="entry name" value="SENSOR HISTIDINE KINASE"/>
    <property type="match status" value="1"/>
</dbReference>
<evidence type="ECO:0000313" key="11">
    <source>
        <dbReference type="EMBL" id="CAI4031181.1"/>
    </source>
</evidence>
<evidence type="ECO:0000259" key="10">
    <source>
        <dbReference type="PROSITE" id="PS50109"/>
    </source>
</evidence>
<dbReference type="PROSITE" id="PS50109">
    <property type="entry name" value="HIS_KIN"/>
    <property type="match status" value="1"/>
</dbReference>